<comment type="similarity">
    <text evidence="1">Belongs to the HipA Ser/Thr kinase family.</text>
</comment>
<dbReference type="InterPro" id="IPR012893">
    <property type="entry name" value="HipA-like_C"/>
</dbReference>
<evidence type="ECO:0000313" key="6">
    <source>
        <dbReference type="EMBL" id="MFD2585556.1"/>
    </source>
</evidence>
<dbReference type="PANTHER" id="PTHR37419">
    <property type="entry name" value="SERINE/THREONINE-PROTEIN KINASE TOXIN HIPA"/>
    <property type="match status" value="1"/>
</dbReference>
<feature type="domain" description="HipA N-terminal subdomain 1" evidence="5">
    <location>
        <begin position="9"/>
        <end position="121"/>
    </location>
</feature>
<evidence type="ECO:0000259" key="4">
    <source>
        <dbReference type="Pfam" id="PF07804"/>
    </source>
</evidence>
<evidence type="ECO:0000256" key="3">
    <source>
        <dbReference type="ARBA" id="ARBA00022777"/>
    </source>
</evidence>
<evidence type="ECO:0000256" key="1">
    <source>
        <dbReference type="ARBA" id="ARBA00010164"/>
    </source>
</evidence>
<proteinExistence type="inferred from homology"/>
<dbReference type="Proteomes" id="UP001597526">
    <property type="component" value="Unassembled WGS sequence"/>
</dbReference>
<keyword evidence="2" id="KW-0808">Transferase</keyword>
<feature type="domain" description="HipA-like C-terminal" evidence="4">
    <location>
        <begin position="170"/>
        <end position="394"/>
    </location>
</feature>
<dbReference type="RefSeq" id="WP_377764956.1">
    <property type="nucleotide sequence ID" value="NZ_JBHULB010000005.1"/>
</dbReference>
<name>A0ABW5MTA1_9FLAO</name>
<dbReference type="Gene3D" id="1.10.1070.20">
    <property type="match status" value="1"/>
</dbReference>
<comment type="caution">
    <text evidence="6">The sequence shown here is derived from an EMBL/GenBank/DDBJ whole genome shotgun (WGS) entry which is preliminary data.</text>
</comment>
<protein>
    <submittedName>
        <fullName evidence="6">Type II toxin-antitoxin system HipA family toxin</fullName>
    </submittedName>
</protein>
<organism evidence="6 7">
    <name type="scientific">Croceitalea marina</name>
    <dbReference type="NCBI Taxonomy" id="1775166"/>
    <lineage>
        <taxon>Bacteria</taxon>
        <taxon>Pseudomonadati</taxon>
        <taxon>Bacteroidota</taxon>
        <taxon>Flavobacteriia</taxon>
        <taxon>Flavobacteriales</taxon>
        <taxon>Flavobacteriaceae</taxon>
        <taxon>Croceitalea</taxon>
    </lineage>
</organism>
<reference evidence="7" key="1">
    <citation type="journal article" date="2019" name="Int. J. Syst. Evol. Microbiol.">
        <title>The Global Catalogue of Microorganisms (GCM) 10K type strain sequencing project: providing services to taxonomists for standard genome sequencing and annotation.</title>
        <authorList>
            <consortium name="The Broad Institute Genomics Platform"/>
            <consortium name="The Broad Institute Genome Sequencing Center for Infectious Disease"/>
            <person name="Wu L."/>
            <person name="Ma J."/>
        </authorList>
    </citation>
    <scope>NUCLEOTIDE SEQUENCE [LARGE SCALE GENOMIC DNA]</scope>
    <source>
        <strain evidence="7">KCTC 52368</strain>
    </source>
</reference>
<dbReference type="Pfam" id="PF13657">
    <property type="entry name" value="Couple_hipA"/>
    <property type="match status" value="1"/>
</dbReference>
<evidence type="ECO:0000256" key="2">
    <source>
        <dbReference type="ARBA" id="ARBA00022679"/>
    </source>
</evidence>
<evidence type="ECO:0000259" key="5">
    <source>
        <dbReference type="Pfam" id="PF13657"/>
    </source>
</evidence>
<dbReference type="InterPro" id="IPR017508">
    <property type="entry name" value="HipA_N1"/>
</dbReference>
<dbReference type="Pfam" id="PF07804">
    <property type="entry name" value="HipA_C"/>
    <property type="match status" value="1"/>
</dbReference>
<sequence length="425" mass="49153">MNSKLDKIKVRIFGEEIGILAYDSIKAESYFQYNEVFLQRKSYTNIFPFIIKRVSQTQIFRNYKEHTFRGLPPMIADSLPDDFGNQVFNEWIKSKDIDKHKLSPIYQLAYLSNRGMGALEYFPGKSLPKAGEINLDSITGILRKVLDVKKNHKELELSDLALLNIFKLGSSPGGARPKVIVSEHKKSKELIPGDVEYSNDYNHYLVKLNMDNDDGYSRELVEYGYYKLALLAGLDMMHCEMIDNKHFATIRYDRENGEKVHVLTATGISGYNFQDPAVSTYENVFEIANNLNLPSGDIDSLFRRMVFNYVFHNVDDHLKNHSFIYEKDNDRWRISPSYDINYSLNALRKWPNAPHMLSLNNKNTQIDTSDLLTIAKTYSIKSPEKVIIEVCKAISHWETIATELKIPERVYNSIKEDFTDYSNML</sequence>
<gene>
    <name evidence="6" type="ORF">ACFSQJ_01365</name>
</gene>
<keyword evidence="7" id="KW-1185">Reference proteome</keyword>
<keyword evidence="3" id="KW-0418">Kinase</keyword>
<evidence type="ECO:0000313" key="7">
    <source>
        <dbReference type="Proteomes" id="UP001597526"/>
    </source>
</evidence>
<dbReference type="EMBL" id="JBHULB010000005">
    <property type="protein sequence ID" value="MFD2585556.1"/>
    <property type="molecule type" value="Genomic_DNA"/>
</dbReference>
<dbReference type="InterPro" id="IPR052028">
    <property type="entry name" value="HipA_Ser/Thr_kinase"/>
</dbReference>
<accession>A0ABW5MTA1</accession>
<dbReference type="PANTHER" id="PTHR37419:SF8">
    <property type="entry name" value="TOXIN YJJJ"/>
    <property type="match status" value="1"/>
</dbReference>